<evidence type="ECO:0000256" key="4">
    <source>
        <dbReference type="ARBA" id="ARBA00022475"/>
    </source>
</evidence>
<dbReference type="eggNOG" id="COG2205">
    <property type="taxonomic scope" value="Bacteria"/>
</dbReference>
<evidence type="ECO:0000256" key="5">
    <source>
        <dbReference type="ARBA" id="ARBA00022553"/>
    </source>
</evidence>
<dbReference type="InterPro" id="IPR029151">
    <property type="entry name" value="Sensor-like_sf"/>
</dbReference>
<dbReference type="SMART" id="SM00388">
    <property type="entry name" value="HisKA"/>
    <property type="match status" value="1"/>
</dbReference>
<evidence type="ECO:0000256" key="14">
    <source>
        <dbReference type="SAM" id="Coils"/>
    </source>
</evidence>
<evidence type="ECO:0000259" key="15">
    <source>
        <dbReference type="PROSITE" id="PS50109"/>
    </source>
</evidence>
<sequence length="586" mass="66675">MLIPFILQIVGAVGVTGYLSLRNGQKAVNDLAHQLQSQVSDRITERLEDYLETPPLINQINVEGTELGVVDINNWQGLERYFWQQMNTFPSIYSIYVGLLKGENIGVNRENDGTLISKMTQDNDFPKRDLYLLDDQGNRQKLIKVQPSYDSTTRPWFIEAKAKKKAIWSDIYQFAFDKEVLGITAAQPFYDKQGTFQGAYAVDLSLNFISEFLNQLMVSPSSRIFIIERSGLLVASSSSEKPFVLDSKTKEPQRLNIKNVKDPTMQTIAQELLKKFYRFENIRAINQLEILNNGQRIFVNICPYQDTKGIDWLIVVAVPEADFMAQINHNTKMTVELCITALGIAIIIGVLTSEWITKPILKISKASEAIASGKLIQKVDAKGIKELHKLAHSFNYMAQQLSASFAALEQSNDKLENRVQKRTLELQKAKEVADSANQAKSEFLANISHELRTPLNGILGYTQIFERNENCTDQQKHDIQIIHQCGTHLLTLINDILDISKIEVNKLEIYPHDFHFLIFLETITEICQIRAQQKGIFFDFQILGNLPNFVQADEKRLRQVLLNLLGNAIKFTQQGKVIFKVEKLST</sequence>
<reference evidence="17 18" key="1">
    <citation type="submission" date="2007-03" db="EMBL/GenBank/DDBJ databases">
        <authorList>
            <person name="Stal L."/>
            <person name="Ferriera S."/>
            <person name="Johnson J."/>
            <person name="Kravitz S."/>
            <person name="Beeson K."/>
            <person name="Sutton G."/>
            <person name="Rogers Y.-H."/>
            <person name="Friedman R."/>
            <person name="Frazier M."/>
            <person name="Venter J.C."/>
        </authorList>
    </citation>
    <scope>NUCLEOTIDE SEQUENCE [LARGE SCALE GENOMIC DNA]</scope>
    <source>
        <strain evidence="17 18">CCY0110</strain>
    </source>
</reference>
<dbReference type="SUPFAM" id="SSF158472">
    <property type="entry name" value="HAMP domain-like"/>
    <property type="match status" value="1"/>
</dbReference>
<keyword evidence="4" id="KW-1003">Cell membrane</keyword>
<dbReference type="SMART" id="SM00304">
    <property type="entry name" value="HAMP"/>
    <property type="match status" value="1"/>
</dbReference>
<dbReference type="Gene3D" id="3.30.450.20">
    <property type="entry name" value="PAS domain"/>
    <property type="match status" value="1"/>
</dbReference>
<protein>
    <recommendedName>
        <fullName evidence="3">histidine kinase</fullName>
        <ecNumber evidence="3">2.7.13.3</ecNumber>
    </recommendedName>
</protein>
<keyword evidence="11" id="KW-1133">Transmembrane helix</keyword>
<evidence type="ECO:0000256" key="12">
    <source>
        <dbReference type="ARBA" id="ARBA00023012"/>
    </source>
</evidence>
<evidence type="ECO:0000256" key="11">
    <source>
        <dbReference type="ARBA" id="ARBA00022989"/>
    </source>
</evidence>
<dbReference type="EC" id="2.7.13.3" evidence="3"/>
<gene>
    <name evidence="17" type="ORF">CY0110_04613</name>
</gene>
<evidence type="ECO:0000256" key="9">
    <source>
        <dbReference type="ARBA" id="ARBA00022777"/>
    </source>
</evidence>
<dbReference type="CDD" id="cd18774">
    <property type="entry name" value="PDC2_HK_sensor"/>
    <property type="match status" value="1"/>
</dbReference>
<comment type="subcellular location">
    <subcellularLocation>
        <location evidence="2">Cell membrane</location>
        <topology evidence="2">Multi-pass membrane protein</topology>
    </subcellularLocation>
</comment>
<dbReference type="Gene3D" id="1.10.287.130">
    <property type="match status" value="1"/>
</dbReference>
<keyword evidence="18" id="KW-1185">Reference proteome</keyword>
<dbReference type="Gene3D" id="6.10.340.10">
    <property type="match status" value="1"/>
</dbReference>
<evidence type="ECO:0000256" key="3">
    <source>
        <dbReference type="ARBA" id="ARBA00012438"/>
    </source>
</evidence>
<evidence type="ECO:0000256" key="2">
    <source>
        <dbReference type="ARBA" id="ARBA00004651"/>
    </source>
</evidence>
<feature type="domain" description="Histidine kinase" evidence="15">
    <location>
        <begin position="446"/>
        <end position="586"/>
    </location>
</feature>
<evidence type="ECO:0000256" key="8">
    <source>
        <dbReference type="ARBA" id="ARBA00022741"/>
    </source>
</evidence>
<dbReference type="InterPro" id="IPR033479">
    <property type="entry name" value="dCache_1"/>
</dbReference>
<keyword evidence="9" id="KW-0418">Kinase</keyword>
<evidence type="ECO:0000313" key="17">
    <source>
        <dbReference type="EMBL" id="EAZ90319.1"/>
    </source>
</evidence>
<dbReference type="InterPro" id="IPR005467">
    <property type="entry name" value="His_kinase_dom"/>
</dbReference>
<dbReference type="CDD" id="cd00082">
    <property type="entry name" value="HisKA"/>
    <property type="match status" value="1"/>
</dbReference>
<organism evidence="17 18">
    <name type="scientific">Crocosphaera chwakensis CCY0110</name>
    <dbReference type="NCBI Taxonomy" id="391612"/>
    <lineage>
        <taxon>Bacteria</taxon>
        <taxon>Bacillati</taxon>
        <taxon>Cyanobacteriota</taxon>
        <taxon>Cyanophyceae</taxon>
        <taxon>Oscillatoriophycideae</taxon>
        <taxon>Chroococcales</taxon>
        <taxon>Aphanothecaceae</taxon>
        <taxon>Crocosphaera</taxon>
        <taxon>Crocosphaera chwakensis</taxon>
    </lineage>
</organism>
<feature type="non-terminal residue" evidence="17">
    <location>
        <position position="586"/>
    </location>
</feature>
<keyword evidence="14" id="KW-0175">Coiled coil</keyword>
<dbReference type="AlphaFoldDB" id="A3IT15"/>
<keyword evidence="10" id="KW-0067">ATP-binding</keyword>
<dbReference type="PROSITE" id="PS50885">
    <property type="entry name" value="HAMP"/>
    <property type="match status" value="1"/>
</dbReference>
<evidence type="ECO:0000256" key="1">
    <source>
        <dbReference type="ARBA" id="ARBA00000085"/>
    </source>
</evidence>
<accession>A3IT15</accession>
<dbReference type="SUPFAM" id="SSF103190">
    <property type="entry name" value="Sensory domain-like"/>
    <property type="match status" value="1"/>
</dbReference>
<dbReference type="Pfam" id="PF02743">
    <property type="entry name" value="dCache_1"/>
    <property type="match status" value="1"/>
</dbReference>
<keyword evidence="6" id="KW-0808">Transferase</keyword>
<keyword evidence="12" id="KW-0902">Two-component regulatory system</keyword>
<evidence type="ECO:0000259" key="16">
    <source>
        <dbReference type="PROSITE" id="PS50885"/>
    </source>
</evidence>
<dbReference type="Pfam" id="PF00672">
    <property type="entry name" value="HAMP"/>
    <property type="match status" value="1"/>
</dbReference>
<dbReference type="Proteomes" id="UP000003781">
    <property type="component" value="Unassembled WGS sequence"/>
</dbReference>
<feature type="coiled-coil region" evidence="14">
    <location>
        <begin position="398"/>
        <end position="432"/>
    </location>
</feature>
<dbReference type="PANTHER" id="PTHR45339:SF1">
    <property type="entry name" value="HYBRID SIGNAL TRANSDUCTION HISTIDINE KINASE J"/>
    <property type="match status" value="1"/>
</dbReference>
<dbReference type="GO" id="GO:0005524">
    <property type="term" value="F:ATP binding"/>
    <property type="evidence" value="ECO:0007669"/>
    <property type="project" value="UniProtKB-KW"/>
</dbReference>
<evidence type="ECO:0000256" key="10">
    <source>
        <dbReference type="ARBA" id="ARBA00022840"/>
    </source>
</evidence>
<dbReference type="Pfam" id="PF00512">
    <property type="entry name" value="HisKA"/>
    <property type="match status" value="1"/>
</dbReference>
<dbReference type="CDD" id="cd12913">
    <property type="entry name" value="PDC1_MCP_like"/>
    <property type="match status" value="1"/>
</dbReference>
<proteinExistence type="predicted"/>
<dbReference type="PANTHER" id="PTHR45339">
    <property type="entry name" value="HYBRID SIGNAL TRANSDUCTION HISTIDINE KINASE J"/>
    <property type="match status" value="1"/>
</dbReference>
<dbReference type="PROSITE" id="PS50109">
    <property type="entry name" value="HIS_KIN"/>
    <property type="match status" value="1"/>
</dbReference>
<dbReference type="InterPro" id="IPR036890">
    <property type="entry name" value="HATPase_C_sf"/>
</dbReference>
<evidence type="ECO:0000313" key="18">
    <source>
        <dbReference type="Proteomes" id="UP000003781"/>
    </source>
</evidence>
<evidence type="ECO:0000256" key="6">
    <source>
        <dbReference type="ARBA" id="ARBA00022679"/>
    </source>
</evidence>
<dbReference type="EMBL" id="AAXW01000026">
    <property type="protein sequence ID" value="EAZ90319.1"/>
    <property type="molecule type" value="Genomic_DNA"/>
</dbReference>
<keyword evidence="5" id="KW-0597">Phosphoprotein</keyword>
<keyword evidence="8" id="KW-0547">Nucleotide-binding</keyword>
<keyword evidence="7" id="KW-0812">Transmembrane</keyword>
<dbReference type="GO" id="GO:0000155">
    <property type="term" value="F:phosphorelay sensor kinase activity"/>
    <property type="evidence" value="ECO:0007669"/>
    <property type="project" value="InterPro"/>
</dbReference>
<dbReference type="CDD" id="cd06225">
    <property type="entry name" value="HAMP"/>
    <property type="match status" value="1"/>
</dbReference>
<dbReference type="InterPro" id="IPR003660">
    <property type="entry name" value="HAMP_dom"/>
</dbReference>
<feature type="domain" description="HAMP" evidence="16">
    <location>
        <begin position="354"/>
        <end position="406"/>
    </location>
</feature>
<comment type="caution">
    <text evidence="17">The sequence shown here is derived from an EMBL/GenBank/DDBJ whole genome shotgun (WGS) entry which is preliminary data.</text>
</comment>
<dbReference type="InterPro" id="IPR003661">
    <property type="entry name" value="HisK_dim/P_dom"/>
</dbReference>
<dbReference type="SUPFAM" id="SSF55874">
    <property type="entry name" value="ATPase domain of HSP90 chaperone/DNA topoisomerase II/histidine kinase"/>
    <property type="match status" value="1"/>
</dbReference>
<evidence type="ECO:0000256" key="7">
    <source>
        <dbReference type="ARBA" id="ARBA00022692"/>
    </source>
</evidence>
<dbReference type="Gene3D" id="3.30.565.10">
    <property type="entry name" value="Histidine kinase-like ATPase, C-terminal domain"/>
    <property type="match status" value="1"/>
</dbReference>
<comment type="catalytic activity">
    <reaction evidence="1">
        <text>ATP + protein L-histidine = ADP + protein N-phospho-L-histidine.</text>
        <dbReference type="EC" id="2.7.13.3"/>
    </reaction>
</comment>
<dbReference type="GO" id="GO:0005886">
    <property type="term" value="C:plasma membrane"/>
    <property type="evidence" value="ECO:0007669"/>
    <property type="project" value="UniProtKB-SubCell"/>
</dbReference>
<dbReference type="InterPro" id="IPR036097">
    <property type="entry name" value="HisK_dim/P_sf"/>
</dbReference>
<dbReference type="SUPFAM" id="SSF47384">
    <property type="entry name" value="Homodimeric domain of signal transducing histidine kinase"/>
    <property type="match status" value="1"/>
</dbReference>
<dbReference type="FunFam" id="1.10.287.130:FF:000038">
    <property type="entry name" value="Sensory transduction histidine kinase"/>
    <property type="match status" value="1"/>
</dbReference>
<keyword evidence="13" id="KW-0472">Membrane</keyword>
<evidence type="ECO:0000256" key="13">
    <source>
        <dbReference type="ARBA" id="ARBA00023136"/>
    </source>
</evidence>
<name>A3IT15_9CHRO</name>